<dbReference type="EMBL" id="GEZM01002342">
    <property type="protein sequence ID" value="JAV97317.1"/>
    <property type="molecule type" value="Transcribed_RNA"/>
</dbReference>
<protein>
    <submittedName>
        <fullName evidence="1">Uncharacterized protein</fullName>
    </submittedName>
</protein>
<sequence>MIWIFIIVLLFGGHCRYCILYLYVKIVLSANTRAIEYSEENLKVWSLGINFSKSFKAKCFKYMQHKEFEKTLEPFVDVPRCFATQYLTPNGICENYEKESCLKEPLYSIKRCLDSDEHYFPDFVLDGVRRALKGACKDGDFVERFKRIRCNTPTVDFLCLTVVKCLPQLKIIANVDKMLLFFNKQDVCIDIRTYRDVLMETMNERCNVSIDDKIWVLTIFEDLTEECENVPELDNTIDDFYA</sequence>
<name>A0A1Y1NMW6_PHOPY</name>
<accession>A0A1Y1NMW6</accession>
<reference evidence="1" key="1">
    <citation type="journal article" date="2016" name="Sci. Rep.">
        <title>Molecular characterization of firefly nuptial gifts: a multi-omics approach sheds light on postcopulatory sexual selection.</title>
        <authorList>
            <person name="Al-Wathiqui N."/>
            <person name="Fallon T.R."/>
            <person name="South A."/>
            <person name="Weng J.K."/>
            <person name="Lewis S.M."/>
        </authorList>
    </citation>
    <scope>NUCLEOTIDE SEQUENCE</scope>
</reference>
<dbReference type="AlphaFoldDB" id="A0A1Y1NMW6"/>
<organism evidence="1">
    <name type="scientific">Photinus pyralis</name>
    <name type="common">Common eastern firefly</name>
    <name type="synonym">Lampyris pyralis</name>
    <dbReference type="NCBI Taxonomy" id="7054"/>
    <lineage>
        <taxon>Eukaryota</taxon>
        <taxon>Metazoa</taxon>
        <taxon>Ecdysozoa</taxon>
        <taxon>Arthropoda</taxon>
        <taxon>Hexapoda</taxon>
        <taxon>Insecta</taxon>
        <taxon>Pterygota</taxon>
        <taxon>Neoptera</taxon>
        <taxon>Endopterygota</taxon>
        <taxon>Coleoptera</taxon>
        <taxon>Polyphaga</taxon>
        <taxon>Elateriformia</taxon>
        <taxon>Elateroidea</taxon>
        <taxon>Lampyridae</taxon>
        <taxon>Lampyrinae</taxon>
        <taxon>Photinus</taxon>
    </lineage>
</organism>
<evidence type="ECO:0000313" key="1">
    <source>
        <dbReference type="EMBL" id="JAV97317.1"/>
    </source>
</evidence>
<proteinExistence type="predicted"/>